<dbReference type="PANTHER" id="PTHR36174">
    <property type="entry name" value="LIPID II:GLYCINE GLYCYLTRANSFERASE"/>
    <property type="match status" value="1"/>
</dbReference>
<dbReference type="GO" id="GO:0016755">
    <property type="term" value="F:aminoacyltransferase activity"/>
    <property type="evidence" value="ECO:0007669"/>
    <property type="project" value="InterPro"/>
</dbReference>
<dbReference type="InterPro" id="IPR016181">
    <property type="entry name" value="Acyl_CoA_acyltransferase"/>
</dbReference>
<dbReference type="InterPro" id="IPR050644">
    <property type="entry name" value="PG_Glycine_Bridge_Synth"/>
</dbReference>
<keyword evidence="3" id="KW-0133">Cell shape</keyword>
<dbReference type="SUPFAM" id="SSF55729">
    <property type="entry name" value="Acyl-CoA N-acyltransferases (Nat)"/>
    <property type="match status" value="2"/>
</dbReference>
<protein>
    <submittedName>
        <fullName evidence="9">Peptidoglycan bridge formation glycyltransferase FemA/FemB family protein</fullName>
    </submittedName>
</protein>
<keyword evidence="4" id="KW-0573">Peptidoglycan synthesis</keyword>
<proteinExistence type="inferred from homology"/>
<dbReference type="Gene3D" id="3.40.630.30">
    <property type="match status" value="1"/>
</dbReference>
<evidence type="ECO:0000256" key="3">
    <source>
        <dbReference type="ARBA" id="ARBA00022960"/>
    </source>
</evidence>
<dbReference type="GO" id="GO:0071555">
    <property type="term" value="P:cell wall organization"/>
    <property type="evidence" value="ECO:0007669"/>
    <property type="project" value="UniProtKB-KW"/>
</dbReference>
<keyword evidence="6" id="KW-0961">Cell wall biogenesis/degradation</keyword>
<dbReference type="PANTHER" id="PTHR36174:SF1">
    <property type="entry name" value="LIPID II:GLYCINE GLYCYLTRANSFERASE"/>
    <property type="match status" value="1"/>
</dbReference>
<keyword evidence="5" id="KW-0012">Acyltransferase</keyword>
<gene>
    <name evidence="9" type="ORF">GMA12_17905</name>
</gene>
<evidence type="ECO:0000256" key="2">
    <source>
        <dbReference type="ARBA" id="ARBA00022679"/>
    </source>
</evidence>
<evidence type="ECO:0000256" key="6">
    <source>
        <dbReference type="ARBA" id="ARBA00023316"/>
    </source>
</evidence>
<comment type="similarity">
    <text evidence="1">Belongs to the FemABX family.</text>
</comment>
<evidence type="ECO:0000256" key="1">
    <source>
        <dbReference type="ARBA" id="ARBA00009943"/>
    </source>
</evidence>
<evidence type="ECO:0000256" key="4">
    <source>
        <dbReference type="ARBA" id="ARBA00022984"/>
    </source>
</evidence>
<keyword evidence="10" id="KW-1185">Reference proteome</keyword>
<organism evidence="9 10">
    <name type="scientific">Kocuria sediminis</name>
    <dbReference type="NCBI Taxonomy" id="1038857"/>
    <lineage>
        <taxon>Bacteria</taxon>
        <taxon>Bacillati</taxon>
        <taxon>Actinomycetota</taxon>
        <taxon>Actinomycetes</taxon>
        <taxon>Micrococcales</taxon>
        <taxon>Micrococcaceae</taxon>
        <taxon>Kocuria</taxon>
    </lineage>
</organism>
<dbReference type="EMBL" id="WOGU01000029">
    <property type="protein sequence ID" value="MUN64991.1"/>
    <property type="molecule type" value="Genomic_DNA"/>
</dbReference>
<dbReference type="PROSITE" id="PS51191">
    <property type="entry name" value="FEMABX"/>
    <property type="match status" value="1"/>
</dbReference>
<name>A0A6N8GPJ7_9MICC</name>
<evidence type="ECO:0000256" key="7">
    <source>
        <dbReference type="SAM" id="MobiDB-lite"/>
    </source>
</evidence>
<evidence type="ECO:0000313" key="9">
    <source>
        <dbReference type="EMBL" id="MUN64991.1"/>
    </source>
</evidence>
<dbReference type="Pfam" id="PF13480">
    <property type="entry name" value="Acetyltransf_6"/>
    <property type="match status" value="1"/>
</dbReference>
<dbReference type="InterPro" id="IPR003447">
    <property type="entry name" value="FEMABX"/>
</dbReference>
<feature type="domain" description="BioF2-like acetyltransferase" evidence="8">
    <location>
        <begin position="122"/>
        <end position="239"/>
    </location>
</feature>
<evidence type="ECO:0000259" key="8">
    <source>
        <dbReference type="Pfam" id="PF13480"/>
    </source>
</evidence>
<accession>A0A6N8GPJ7</accession>
<reference evidence="9 10" key="1">
    <citation type="submission" date="2019-12" db="EMBL/GenBank/DDBJ databases">
        <authorList>
            <person name="Shi Y."/>
        </authorList>
    </citation>
    <scope>NUCLEOTIDE SEQUENCE [LARGE SCALE GENOMIC DNA]</scope>
    <source>
        <strain evidence="9 10">JCM 17929</strain>
    </source>
</reference>
<dbReference type="AlphaFoldDB" id="A0A6N8GPJ7"/>
<sequence>MFEASGDGWRYVAIRMGGNTWPYLYCPDGPEATTPSAFEFALSHLTRTAREHKCWFIRIEPDAIAITDGPESPEDSLRRRGFRRSPHQERPSYTRIIDLTQDVSSILQDMDATNRTLYRNIHKKGVTFTASRDPDDLRILLPFYDAVAAHGGFARRNDEYLRSQAQTMMPLGMAILYVAWLNENPIGAMLVFDTNDTRSYVHSAMDFEHRKLNAGKPLLVRIILDAKAKGLTKFDFWGSAPPNAGPEHKWYGFSQFKKTFGGHLVHAPGAWDLPLLPGRYGVYGVACAFRKQIHRDVQVRNERPRIKRP</sequence>
<dbReference type="GO" id="GO:0008360">
    <property type="term" value="P:regulation of cell shape"/>
    <property type="evidence" value="ECO:0007669"/>
    <property type="project" value="UniProtKB-KW"/>
</dbReference>
<dbReference type="Proteomes" id="UP000436989">
    <property type="component" value="Unassembled WGS sequence"/>
</dbReference>
<feature type="region of interest" description="Disordered" evidence="7">
    <location>
        <begin position="67"/>
        <end position="89"/>
    </location>
</feature>
<comment type="caution">
    <text evidence="9">The sequence shown here is derived from an EMBL/GenBank/DDBJ whole genome shotgun (WGS) entry which is preliminary data.</text>
</comment>
<evidence type="ECO:0000313" key="10">
    <source>
        <dbReference type="Proteomes" id="UP000436989"/>
    </source>
</evidence>
<keyword evidence="2 9" id="KW-0808">Transferase</keyword>
<dbReference type="GO" id="GO:0009252">
    <property type="term" value="P:peptidoglycan biosynthetic process"/>
    <property type="evidence" value="ECO:0007669"/>
    <property type="project" value="UniProtKB-KW"/>
</dbReference>
<dbReference type="InterPro" id="IPR038740">
    <property type="entry name" value="BioF2-like_GNAT_dom"/>
</dbReference>
<evidence type="ECO:0000256" key="5">
    <source>
        <dbReference type="ARBA" id="ARBA00023315"/>
    </source>
</evidence>